<keyword evidence="1" id="KW-0812">Transmembrane</keyword>
<feature type="transmembrane region" description="Helical" evidence="1">
    <location>
        <begin position="6"/>
        <end position="21"/>
    </location>
</feature>
<dbReference type="InterPro" id="IPR050039">
    <property type="entry name" value="MAB_1171c-like"/>
</dbReference>
<gene>
    <name evidence="3" type="ORF">J1792_27020</name>
</gene>
<feature type="transmembrane region" description="Helical" evidence="1">
    <location>
        <begin position="103"/>
        <end position="122"/>
    </location>
</feature>
<dbReference type="RefSeq" id="WP_207248379.1">
    <property type="nucleotide sequence ID" value="NZ_JAFMOF010000004.1"/>
</dbReference>
<keyword evidence="1" id="KW-0472">Membrane</keyword>
<evidence type="ECO:0000259" key="2">
    <source>
        <dbReference type="Pfam" id="PF20182"/>
    </source>
</evidence>
<name>A0A939JPD9_9ACTN</name>
<dbReference type="AlphaFoldDB" id="A0A939JPD9"/>
<keyword evidence="4" id="KW-1185">Reference proteome</keyword>
<evidence type="ECO:0000256" key="1">
    <source>
        <dbReference type="SAM" id="Phobius"/>
    </source>
</evidence>
<dbReference type="InterPro" id="IPR046675">
    <property type="entry name" value="DUF6545"/>
</dbReference>
<feature type="transmembrane region" description="Helical" evidence="1">
    <location>
        <begin position="67"/>
        <end position="91"/>
    </location>
</feature>
<dbReference type="Pfam" id="PF20182">
    <property type="entry name" value="DUF6545"/>
    <property type="match status" value="1"/>
</dbReference>
<protein>
    <recommendedName>
        <fullName evidence="2">DUF6545 domain-containing protein</fullName>
    </recommendedName>
</protein>
<dbReference type="Proteomes" id="UP000664781">
    <property type="component" value="Unassembled WGS sequence"/>
</dbReference>
<sequence length="423" mass="45906">MITFLHSLGVVVAWAGLFYKLRALRQNPRDPALAALCAVFALSGMSFFVSLPPVWARLDELTGIPNIAALVAQSCVLSLVVGQQVVLTYWARPPERARRLVRWQLTFCALSLAALIALFCLLTPTVQRLKGFTLYYVHDPYYIAYLSLYIGVYLIGEANVFRVCWGYSRVAGRTWLRRGLRVIAVGAFVTLGYGAVRAGNILGTVFDFDLSAWEDVAWLCGDLGSAVTLVGWTLPGWGPRVAAAGHWMTAYRRHRRLYPLWAALHAAVPTIALAPARGAFADRLVLRQMEFRLYRRVIEIRDGQLALRAHHDPAAAERARHEALAAGMPEDDVRAHVEAVRIRSALASKAEGRAAAADGTTPADPPVARNDLSDEAVWLVRVATAFAALPASAAHNGGDGAGAGSGDDGVQVEVMRRQSADGG</sequence>
<proteinExistence type="predicted"/>
<feature type="transmembrane region" description="Helical" evidence="1">
    <location>
        <begin position="142"/>
        <end position="167"/>
    </location>
</feature>
<feature type="domain" description="DUF6545" evidence="2">
    <location>
        <begin position="247"/>
        <end position="387"/>
    </location>
</feature>
<comment type="caution">
    <text evidence="3">The sequence shown here is derived from an EMBL/GenBank/DDBJ whole genome shotgun (WGS) entry which is preliminary data.</text>
</comment>
<dbReference type="EMBL" id="JAFMOF010000004">
    <property type="protein sequence ID" value="MBO0656291.1"/>
    <property type="molecule type" value="Genomic_DNA"/>
</dbReference>
<reference evidence="3" key="1">
    <citation type="submission" date="2021-03" db="EMBL/GenBank/DDBJ databases">
        <title>Streptomyces strains.</title>
        <authorList>
            <person name="Lund M.B."/>
            <person name="Toerring T."/>
        </authorList>
    </citation>
    <scope>NUCLEOTIDE SEQUENCE</scope>
    <source>
        <strain evidence="3">JCM 4242</strain>
    </source>
</reference>
<feature type="transmembrane region" description="Helical" evidence="1">
    <location>
        <begin position="216"/>
        <end position="237"/>
    </location>
</feature>
<keyword evidence="1" id="KW-1133">Transmembrane helix</keyword>
<evidence type="ECO:0000313" key="3">
    <source>
        <dbReference type="EMBL" id="MBO0656291.1"/>
    </source>
</evidence>
<feature type="transmembrane region" description="Helical" evidence="1">
    <location>
        <begin position="33"/>
        <end position="55"/>
    </location>
</feature>
<feature type="transmembrane region" description="Helical" evidence="1">
    <location>
        <begin position="179"/>
        <end position="196"/>
    </location>
</feature>
<organism evidence="3 4">
    <name type="scientific">Streptomyces triculaminicus</name>
    <dbReference type="NCBI Taxonomy" id="2816232"/>
    <lineage>
        <taxon>Bacteria</taxon>
        <taxon>Bacillati</taxon>
        <taxon>Actinomycetota</taxon>
        <taxon>Actinomycetes</taxon>
        <taxon>Kitasatosporales</taxon>
        <taxon>Streptomycetaceae</taxon>
        <taxon>Streptomyces</taxon>
    </lineage>
</organism>
<dbReference type="NCBIfam" id="NF042915">
    <property type="entry name" value="MAB_1171c_fam"/>
    <property type="match status" value="1"/>
</dbReference>
<feature type="transmembrane region" description="Helical" evidence="1">
    <location>
        <begin position="258"/>
        <end position="280"/>
    </location>
</feature>
<evidence type="ECO:0000313" key="4">
    <source>
        <dbReference type="Proteomes" id="UP000664781"/>
    </source>
</evidence>
<accession>A0A939JPD9</accession>